<keyword evidence="7" id="KW-1185">Reference proteome</keyword>
<dbReference type="OrthoDB" id="9810734at2"/>
<protein>
    <submittedName>
        <fullName evidence="6">SDR family oxidoreductase</fullName>
    </submittedName>
</protein>
<gene>
    <name evidence="6" type="ORF">E4680_08555</name>
</gene>
<evidence type="ECO:0000256" key="2">
    <source>
        <dbReference type="ARBA" id="ARBA00023002"/>
    </source>
</evidence>
<dbReference type="Proteomes" id="UP000297890">
    <property type="component" value="Unassembled WGS sequence"/>
</dbReference>
<dbReference type="PRINTS" id="PR00080">
    <property type="entry name" value="SDRFAMILY"/>
</dbReference>
<dbReference type="InterPro" id="IPR002347">
    <property type="entry name" value="SDR_fam"/>
</dbReference>
<feature type="compositionally biased region" description="Basic and acidic residues" evidence="4">
    <location>
        <begin position="8"/>
        <end position="28"/>
    </location>
</feature>
<feature type="region of interest" description="Disordered" evidence="4">
    <location>
        <begin position="1"/>
        <end position="35"/>
    </location>
</feature>
<comment type="similarity">
    <text evidence="1 3">Belongs to the short-chain dehydrogenases/reductases (SDR) family.</text>
</comment>
<evidence type="ECO:0000256" key="4">
    <source>
        <dbReference type="SAM" id="MobiDB-lite"/>
    </source>
</evidence>
<dbReference type="Gene3D" id="3.40.50.720">
    <property type="entry name" value="NAD(P)-binding Rossmann-like Domain"/>
    <property type="match status" value="1"/>
</dbReference>
<evidence type="ECO:0000313" key="7">
    <source>
        <dbReference type="Proteomes" id="UP000297890"/>
    </source>
</evidence>
<dbReference type="PRINTS" id="PR00081">
    <property type="entry name" value="GDHRDH"/>
</dbReference>
<accession>A0A4Z0F8A1</accession>
<evidence type="ECO:0000313" key="6">
    <source>
        <dbReference type="EMBL" id="TFZ82289.1"/>
    </source>
</evidence>
<comment type="caution">
    <text evidence="6">The sequence shown here is derived from an EMBL/GenBank/DDBJ whole genome shotgun (WGS) entry which is preliminary data.</text>
</comment>
<evidence type="ECO:0000256" key="3">
    <source>
        <dbReference type="RuleBase" id="RU000363"/>
    </source>
</evidence>
<organism evidence="6 7">
    <name type="scientific">Candidatus Macondimonas diazotrophica</name>
    <dbReference type="NCBI Taxonomy" id="2305248"/>
    <lineage>
        <taxon>Bacteria</taxon>
        <taxon>Pseudomonadati</taxon>
        <taxon>Pseudomonadota</taxon>
        <taxon>Gammaproteobacteria</taxon>
        <taxon>Chromatiales</taxon>
        <taxon>Ectothiorhodospiraceae</taxon>
        <taxon>Candidatus Macondimonas</taxon>
    </lineage>
</organism>
<dbReference type="PANTHER" id="PTHR44196">
    <property type="entry name" value="DEHYDROGENASE/REDUCTASE SDR FAMILY MEMBER 7B"/>
    <property type="match status" value="1"/>
</dbReference>
<name>A0A4Z0F8A1_9GAMM</name>
<dbReference type="GO" id="GO:0016020">
    <property type="term" value="C:membrane"/>
    <property type="evidence" value="ECO:0007669"/>
    <property type="project" value="TreeGrafter"/>
</dbReference>
<keyword evidence="2" id="KW-0560">Oxidoreductase</keyword>
<dbReference type="SMART" id="SM00822">
    <property type="entry name" value="PKS_KR"/>
    <property type="match status" value="1"/>
</dbReference>
<proteinExistence type="inferred from homology"/>
<dbReference type="Pfam" id="PF00106">
    <property type="entry name" value="adh_short"/>
    <property type="match status" value="1"/>
</dbReference>
<dbReference type="GO" id="GO:0016491">
    <property type="term" value="F:oxidoreductase activity"/>
    <property type="evidence" value="ECO:0007669"/>
    <property type="project" value="UniProtKB-KW"/>
</dbReference>
<dbReference type="EMBL" id="SRIO01000010">
    <property type="protein sequence ID" value="TFZ82289.1"/>
    <property type="molecule type" value="Genomic_DNA"/>
</dbReference>
<evidence type="ECO:0000259" key="5">
    <source>
        <dbReference type="SMART" id="SM00822"/>
    </source>
</evidence>
<dbReference type="InterPro" id="IPR036291">
    <property type="entry name" value="NAD(P)-bd_dom_sf"/>
</dbReference>
<dbReference type="PIRSF" id="PIRSF000126">
    <property type="entry name" value="11-beta-HSD1"/>
    <property type="match status" value="1"/>
</dbReference>
<reference evidence="6 7" key="1">
    <citation type="journal article" date="2019" name="ISME J.">
        <title>Candidatus Macondimonas diazotrophica, a novel gammaproteobacterial genus dominating crude-oil-contaminated coastal sediments.</title>
        <authorList>
            <person name="Karthikeyan S."/>
            <person name="Konstantinidis K."/>
        </authorList>
    </citation>
    <scope>NUCLEOTIDE SEQUENCE [LARGE SCALE GENOMIC DNA]</scope>
    <source>
        <strain evidence="6 7">KTK01</strain>
    </source>
</reference>
<dbReference type="PANTHER" id="PTHR44196:SF2">
    <property type="entry name" value="SHORT-CHAIN DEHYDROGENASE-RELATED"/>
    <property type="match status" value="1"/>
</dbReference>
<evidence type="ECO:0000256" key="1">
    <source>
        <dbReference type="ARBA" id="ARBA00006484"/>
    </source>
</evidence>
<sequence>MNSRKKGIIMDRAPDQEARLQRTPKEPAMDGTAIPNPPLTQAVLITGASYGLGYELAQCFAADRHALILVARSGERLDAVASELRAAHGIAVDTIAMDLARPEAARELFAEVQRRGHAVETLVNNAGFGTYGRFSDIDFDAETRQMQLNMLTPTQLTKLFLPGMLAQRRGQVVNMASMAGYTPGPYMAIYFASKAYLLSFSEAIAEELRGSGVSVTAVCPNVVETRFQEAAQNQAAYIGGRFRPLMADARTTARQAYALIKARRIVAIPGWTNRLAVAGLRLIPRALLRRAMVPFQKGPDIADYPKGS</sequence>
<dbReference type="SUPFAM" id="SSF51735">
    <property type="entry name" value="NAD(P)-binding Rossmann-fold domains"/>
    <property type="match status" value="1"/>
</dbReference>
<dbReference type="AlphaFoldDB" id="A0A4Z0F8A1"/>
<dbReference type="InterPro" id="IPR057326">
    <property type="entry name" value="KR_dom"/>
</dbReference>
<feature type="domain" description="Ketoreductase" evidence="5">
    <location>
        <begin position="41"/>
        <end position="221"/>
    </location>
</feature>